<dbReference type="InterPro" id="IPR042100">
    <property type="entry name" value="Bug_dom1"/>
</dbReference>
<dbReference type="PROSITE" id="PS51318">
    <property type="entry name" value="TAT"/>
    <property type="match status" value="1"/>
</dbReference>
<dbReference type="InterPro" id="IPR006311">
    <property type="entry name" value="TAT_signal"/>
</dbReference>
<dbReference type="Pfam" id="PF03401">
    <property type="entry name" value="TctC"/>
    <property type="match status" value="1"/>
</dbReference>
<evidence type="ECO:0000313" key="4">
    <source>
        <dbReference type="Proteomes" id="UP000298180"/>
    </source>
</evidence>
<comment type="similarity">
    <text evidence="1">Belongs to the UPF0065 (bug) family.</text>
</comment>
<evidence type="ECO:0000256" key="2">
    <source>
        <dbReference type="SAM" id="SignalP"/>
    </source>
</evidence>
<feature type="signal peptide" evidence="2">
    <location>
        <begin position="1"/>
        <end position="28"/>
    </location>
</feature>
<accession>A0A4Z0C3U6</accession>
<dbReference type="Gene3D" id="3.40.190.150">
    <property type="entry name" value="Bordetella uptake gene, domain 1"/>
    <property type="match status" value="1"/>
</dbReference>
<feature type="chain" id="PRO_5021495367" description="Tripartite tricarboxylate transporter substrate binding protein" evidence="2">
    <location>
        <begin position="29"/>
        <end position="326"/>
    </location>
</feature>
<dbReference type="PANTHER" id="PTHR42928:SF5">
    <property type="entry name" value="BLR1237 PROTEIN"/>
    <property type="match status" value="1"/>
</dbReference>
<protein>
    <recommendedName>
        <fullName evidence="5">Tripartite tricarboxylate transporter substrate binding protein</fullName>
    </recommendedName>
</protein>
<name>A0A4Z0C3U6_9BURK</name>
<dbReference type="InterPro" id="IPR005064">
    <property type="entry name" value="BUG"/>
</dbReference>
<evidence type="ECO:0000256" key="1">
    <source>
        <dbReference type="ARBA" id="ARBA00006987"/>
    </source>
</evidence>
<reference evidence="3 4" key="1">
    <citation type="submission" date="2019-03" db="EMBL/GenBank/DDBJ databases">
        <title>Ramlibacter henchirensis DSM 14656, whole genome shotgun sequence.</title>
        <authorList>
            <person name="Zhang X."/>
            <person name="Feng G."/>
            <person name="Zhu H."/>
        </authorList>
    </citation>
    <scope>NUCLEOTIDE SEQUENCE [LARGE SCALE GENOMIC DNA]</scope>
    <source>
        <strain evidence="3 4">DSM 14656</strain>
    </source>
</reference>
<dbReference type="PANTHER" id="PTHR42928">
    <property type="entry name" value="TRICARBOXYLATE-BINDING PROTEIN"/>
    <property type="match status" value="1"/>
</dbReference>
<evidence type="ECO:0008006" key="5">
    <source>
        <dbReference type="Google" id="ProtNLM"/>
    </source>
</evidence>
<dbReference type="Proteomes" id="UP000298180">
    <property type="component" value="Unassembled WGS sequence"/>
</dbReference>
<gene>
    <name evidence="3" type="ORF">EZ313_02820</name>
</gene>
<comment type="caution">
    <text evidence="3">The sequence shown here is derived from an EMBL/GenBank/DDBJ whole genome shotgun (WGS) entry which is preliminary data.</text>
</comment>
<dbReference type="Gene3D" id="3.40.190.10">
    <property type="entry name" value="Periplasmic binding protein-like II"/>
    <property type="match status" value="1"/>
</dbReference>
<dbReference type="RefSeq" id="WP_135261694.1">
    <property type="nucleotide sequence ID" value="NZ_SMLM01000001.1"/>
</dbReference>
<dbReference type="PIRSF" id="PIRSF017082">
    <property type="entry name" value="YflP"/>
    <property type="match status" value="1"/>
</dbReference>
<keyword evidence="4" id="KW-1185">Reference proteome</keyword>
<dbReference type="EMBL" id="SMLM01000001">
    <property type="protein sequence ID" value="TFZ05612.1"/>
    <property type="molecule type" value="Genomic_DNA"/>
</dbReference>
<dbReference type="AlphaFoldDB" id="A0A4Z0C3U6"/>
<organism evidence="3 4">
    <name type="scientific">Ramlibacter henchirensis</name>
    <dbReference type="NCBI Taxonomy" id="204072"/>
    <lineage>
        <taxon>Bacteria</taxon>
        <taxon>Pseudomonadati</taxon>
        <taxon>Pseudomonadota</taxon>
        <taxon>Betaproteobacteria</taxon>
        <taxon>Burkholderiales</taxon>
        <taxon>Comamonadaceae</taxon>
        <taxon>Ramlibacter</taxon>
    </lineage>
</organism>
<keyword evidence="2" id="KW-0732">Signal</keyword>
<evidence type="ECO:0000313" key="3">
    <source>
        <dbReference type="EMBL" id="TFZ05612.1"/>
    </source>
</evidence>
<sequence length="326" mass="34450">MLQQTRRRFVASLGAASAVLAAPSLVRAQAKPLTIILTVPPGTSSDTLARMLGDRMRARLNRTVVVESKSGAGGLVAIQHLRNFDADGSMLMMAPNSAVSLLPLFATKPTFDYEKELMAVVECASAPMAFTVHPDSGVRTLAEYFESVRKDPKRGSIGVPSPVSMGALVIHQLGKQLNLPLQAVPYRGGSPLLADLLGNQIPASGSILPDYLENHRAGKLRVLAHASEKRSPLAPDIPTITEAGYPGYVAVTSFGLYAKAGTPANIASDYAAMVTEALGTAPVVEALHKMGLVPVGGTPAEFHRKVLADRARWAPVIKDSGIKMDA</sequence>
<proteinExistence type="inferred from homology"/>
<dbReference type="OrthoDB" id="8893309at2"/>